<gene>
    <name evidence="10" type="ORF">SAMN05660895_0831</name>
</gene>
<dbReference type="SUPFAM" id="SSF47384">
    <property type="entry name" value="Homodimeric domain of signal transducing histidine kinase"/>
    <property type="match status" value="1"/>
</dbReference>
<evidence type="ECO:0000256" key="4">
    <source>
        <dbReference type="ARBA" id="ARBA00022679"/>
    </source>
</evidence>
<accession>A0A1I7N7E1</accession>
<dbReference type="SMART" id="SM00387">
    <property type="entry name" value="HATPase_c"/>
    <property type="match status" value="1"/>
</dbReference>
<dbReference type="Gene3D" id="3.30.565.10">
    <property type="entry name" value="Histidine kinase-like ATPase, C-terminal domain"/>
    <property type="match status" value="1"/>
</dbReference>
<evidence type="ECO:0000313" key="10">
    <source>
        <dbReference type="EMBL" id="SFV30574.1"/>
    </source>
</evidence>
<keyword evidence="4" id="KW-0808">Transferase</keyword>
<evidence type="ECO:0000256" key="5">
    <source>
        <dbReference type="ARBA" id="ARBA00022692"/>
    </source>
</evidence>
<dbReference type="EMBL" id="FPCJ01000001">
    <property type="protein sequence ID" value="SFV30574.1"/>
    <property type="molecule type" value="Genomic_DNA"/>
</dbReference>
<dbReference type="InterPro" id="IPR036097">
    <property type="entry name" value="HisK_dim/P_sf"/>
</dbReference>
<protein>
    <recommendedName>
        <fullName evidence="2">histidine kinase</fullName>
        <ecNumber evidence="2">2.7.13.3</ecNumber>
    </recommendedName>
</protein>
<dbReference type="Proteomes" id="UP000199537">
    <property type="component" value="Unassembled WGS sequence"/>
</dbReference>
<dbReference type="STRING" id="1393122.SAMN05660895_0831"/>
<evidence type="ECO:0000256" key="1">
    <source>
        <dbReference type="ARBA" id="ARBA00000085"/>
    </source>
</evidence>
<evidence type="ECO:0000256" key="6">
    <source>
        <dbReference type="ARBA" id="ARBA00022777"/>
    </source>
</evidence>
<name>A0A1I7N7E1_9BACT</name>
<dbReference type="PANTHER" id="PTHR45436:SF5">
    <property type="entry name" value="SENSOR HISTIDINE KINASE TRCS"/>
    <property type="match status" value="1"/>
</dbReference>
<dbReference type="OrthoDB" id="1522504at2"/>
<keyword evidence="3" id="KW-0597">Phosphoprotein</keyword>
<keyword evidence="6 10" id="KW-0418">Kinase</keyword>
<dbReference type="Pfam" id="PF00512">
    <property type="entry name" value="HisKA"/>
    <property type="match status" value="1"/>
</dbReference>
<dbReference type="Pfam" id="PF02518">
    <property type="entry name" value="HATPase_c"/>
    <property type="match status" value="1"/>
</dbReference>
<evidence type="ECO:0000256" key="2">
    <source>
        <dbReference type="ARBA" id="ARBA00012438"/>
    </source>
</evidence>
<dbReference type="SUPFAM" id="SSF55874">
    <property type="entry name" value="ATPase domain of HSP90 chaperone/DNA topoisomerase II/histidine kinase"/>
    <property type="match status" value="1"/>
</dbReference>
<reference evidence="11" key="1">
    <citation type="submission" date="2016-10" db="EMBL/GenBank/DDBJ databases">
        <authorList>
            <person name="Varghese N."/>
            <person name="Submissions S."/>
        </authorList>
    </citation>
    <scope>NUCLEOTIDE SEQUENCE [LARGE SCALE GENOMIC DNA]</scope>
    <source>
        <strain evidence="11">DSM 14807</strain>
    </source>
</reference>
<comment type="catalytic activity">
    <reaction evidence="1">
        <text>ATP + protein L-histidine = ADP + protein N-phospho-L-histidine.</text>
        <dbReference type="EC" id="2.7.13.3"/>
    </reaction>
</comment>
<dbReference type="GO" id="GO:0000155">
    <property type="term" value="F:phosphorelay sensor kinase activity"/>
    <property type="evidence" value="ECO:0007669"/>
    <property type="project" value="InterPro"/>
</dbReference>
<keyword evidence="11" id="KW-1185">Reference proteome</keyword>
<dbReference type="SMART" id="SM00388">
    <property type="entry name" value="HisKA"/>
    <property type="match status" value="1"/>
</dbReference>
<keyword evidence="5 8" id="KW-0812">Transmembrane</keyword>
<dbReference type="CDD" id="cd00082">
    <property type="entry name" value="HisKA"/>
    <property type="match status" value="1"/>
</dbReference>
<feature type="transmembrane region" description="Helical" evidence="8">
    <location>
        <begin position="12"/>
        <end position="35"/>
    </location>
</feature>
<dbReference type="EC" id="2.7.13.3" evidence="2"/>
<evidence type="ECO:0000259" key="9">
    <source>
        <dbReference type="PROSITE" id="PS50109"/>
    </source>
</evidence>
<dbReference type="PROSITE" id="PS50109">
    <property type="entry name" value="HIS_KIN"/>
    <property type="match status" value="1"/>
</dbReference>
<dbReference type="InterPro" id="IPR003594">
    <property type="entry name" value="HATPase_dom"/>
</dbReference>
<dbReference type="AlphaFoldDB" id="A0A1I7N7E1"/>
<dbReference type="InterPro" id="IPR050428">
    <property type="entry name" value="TCS_sensor_his_kinase"/>
</dbReference>
<dbReference type="InterPro" id="IPR003661">
    <property type="entry name" value="HisK_dim/P_dom"/>
</dbReference>
<dbReference type="InterPro" id="IPR005467">
    <property type="entry name" value="His_kinase_dom"/>
</dbReference>
<dbReference type="Gene3D" id="1.10.287.130">
    <property type="match status" value="1"/>
</dbReference>
<evidence type="ECO:0000256" key="8">
    <source>
        <dbReference type="SAM" id="Phobius"/>
    </source>
</evidence>
<dbReference type="InterPro" id="IPR036890">
    <property type="entry name" value="HATPase_C_sf"/>
</dbReference>
<dbReference type="RefSeq" id="WP_092458123.1">
    <property type="nucleotide sequence ID" value="NZ_FPCJ01000001.1"/>
</dbReference>
<sequence>MHLLTRSTRTYVIYASIMMLVAIPLCYLLIHYLFIQDADEWLLHEKNLVVQQIQQHQFDFSASHAPSWQTNVMIKPIQHPQEIRSDQFYTEYVRNPLNHEQIPYRVLSSVIPSNGNYYQVFIRISLIDSEDLIQSLVLTIAVLWALLFIGWIMLSRIQSRRLWQPFYLALKQLKQFQLNQQHALQLPEQEPIQEFRELNQTLNQLTTHIVTTYQHEKEFTENMAHEMQTPLSIIQSQIDCLLQDKYLKAAHAEQLQYIHQAVRRLSRISKSLLLLTRIEHRQFEEIADIDFSELIQKNLLLIEPLIEARGLRLHYQVHACPVVRMHPFLADVLISNLLSNAVRHNIENGDIEIELMSDRLCIRNTGIAQPLEEDVFNRYRTRSHPEQGNGLGLSIVREICRTSGMQIHYQYTAPWHVFELHFQPVRIEDRITSPMLQE</sequence>
<keyword evidence="7 8" id="KW-1133">Transmembrane helix</keyword>
<evidence type="ECO:0000256" key="3">
    <source>
        <dbReference type="ARBA" id="ARBA00022553"/>
    </source>
</evidence>
<evidence type="ECO:0000256" key="7">
    <source>
        <dbReference type="ARBA" id="ARBA00022989"/>
    </source>
</evidence>
<evidence type="ECO:0000313" key="11">
    <source>
        <dbReference type="Proteomes" id="UP000199537"/>
    </source>
</evidence>
<proteinExistence type="predicted"/>
<feature type="transmembrane region" description="Helical" evidence="8">
    <location>
        <begin position="132"/>
        <end position="154"/>
    </location>
</feature>
<organism evidence="10 11">
    <name type="scientific">Thermoflavifilum thermophilum</name>
    <dbReference type="NCBI Taxonomy" id="1393122"/>
    <lineage>
        <taxon>Bacteria</taxon>
        <taxon>Pseudomonadati</taxon>
        <taxon>Bacteroidota</taxon>
        <taxon>Chitinophagia</taxon>
        <taxon>Chitinophagales</taxon>
        <taxon>Chitinophagaceae</taxon>
        <taxon>Thermoflavifilum</taxon>
    </lineage>
</organism>
<feature type="domain" description="Histidine kinase" evidence="9">
    <location>
        <begin position="222"/>
        <end position="410"/>
    </location>
</feature>
<dbReference type="GO" id="GO:0005886">
    <property type="term" value="C:plasma membrane"/>
    <property type="evidence" value="ECO:0007669"/>
    <property type="project" value="TreeGrafter"/>
</dbReference>
<dbReference type="PANTHER" id="PTHR45436">
    <property type="entry name" value="SENSOR HISTIDINE KINASE YKOH"/>
    <property type="match status" value="1"/>
</dbReference>
<keyword evidence="8" id="KW-0472">Membrane</keyword>